<feature type="non-terminal residue" evidence="1">
    <location>
        <position position="256"/>
    </location>
</feature>
<evidence type="ECO:0000313" key="1">
    <source>
        <dbReference type="EMBL" id="RKH59939.1"/>
    </source>
</evidence>
<dbReference type="Proteomes" id="UP000272888">
    <property type="component" value="Unassembled WGS sequence"/>
</dbReference>
<proteinExistence type="predicted"/>
<protein>
    <submittedName>
        <fullName evidence="1">Uncharacterized protein</fullName>
    </submittedName>
</protein>
<dbReference type="RefSeq" id="WP_147451174.1">
    <property type="nucleotide sequence ID" value="NZ_RAWB01000124.1"/>
</dbReference>
<dbReference type="EMBL" id="RAWB01000124">
    <property type="protein sequence ID" value="RKH59939.1"/>
    <property type="molecule type" value="Genomic_DNA"/>
</dbReference>
<organism evidence="1 2">
    <name type="scientific">Corallococcus llansteffanensis</name>
    <dbReference type="NCBI Taxonomy" id="2316731"/>
    <lineage>
        <taxon>Bacteria</taxon>
        <taxon>Pseudomonadati</taxon>
        <taxon>Myxococcota</taxon>
        <taxon>Myxococcia</taxon>
        <taxon>Myxococcales</taxon>
        <taxon>Cystobacterineae</taxon>
        <taxon>Myxococcaceae</taxon>
        <taxon>Corallococcus</taxon>
    </lineage>
</organism>
<dbReference type="AlphaFoldDB" id="A0A3A8PUF8"/>
<keyword evidence="2" id="KW-1185">Reference proteome</keyword>
<name>A0A3A8PUF8_9BACT</name>
<gene>
    <name evidence="1" type="ORF">D7V93_13975</name>
</gene>
<evidence type="ECO:0000313" key="2">
    <source>
        <dbReference type="Proteomes" id="UP000272888"/>
    </source>
</evidence>
<dbReference type="Pfam" id="PF15575">
    <property type="entry name" value="Imm49"/>
    <property type="match status" value="1"/>
</dbReference>
<reference evidence="2" key="1">
    <citation type="submission" date="2018-09" db="EMBL/GenBank/DDBJ databases">
        <authorList>
            <person name="Livingstone P.G."/>
            <person name="Whitworth D.E."/>
        </authorList>
    </citation>
    <scope>NUCLEOTIDE SEQUENCE [LARGE SCALE GENOMIC DNA]</scope>
    <source>
        <strain evidence="2">CA051B</strain>
    </source>
</reference>
<dbReference type="InterPro" id="IPR029074">
    <property type="entry name" value="Imm49"/>
</dbReference>
<sequence>MNKAEQLEESFLRIETLIEYFLTETLTRPYASCVGFGNLVNSVMDALHNRALLRFLLSADVDGFFEDLNRATLTSLTLLKGYHQGYDVEKTRANAYTALPLACALAAGSFPLARELDSLMPRELDVPEERDNFVYTRALRALATGDEQALAQAMQEAPEACRGWFRLEEKVAVLDGLMRRDEAAFNQALLAYLDSFEDLEEDEREELSPGADDLDVDALAFVQLARKRGLALKAGHRMLPPELLEPRPRVPQDGYP</sequence>
<comment type="caution">
    <text evidence="1">The sequence shown here is derived from an EMBL/GenBank/DDBJ whole genome shotgun (WGS) entry which is preliminary data.</text>
</comment>
<accession>A0A3A8PUF8</accession>